<dbReference type="PANTHER" id="PTHR38011:SF7">
    <property type="entry name" value="2,5-DIAMINO-6-RIBOSYLAMINO-4(3H)-PYRIMIDINONE 5'-PHOSPHATE REDUCTASE"/>
    <property type="match status" value="1"/>
</dbReference>
<feature type="domain" description="Bacterial bifunctional deaminase-reductase C-terminal" evidence="4">
    <location>
        <begin position="28"/>
        <end position="218"/>
    </location>
</feature>
<dbReference type="SUPFAM" id="SSF53597">
    <property type="entry name" value="Dihydrofolate reductase-like"/>
    <property type="match status" value="1"/>
</dbReference>
<dbReference type="Proteomes" id="UP000000851">
    <property type="component" value="Chromosome"/>
</dbReference>
<name>C7Q9P6_CATAD</name>
<dbReference type="InterPro" id="IPR002734">
    <property type="entry name" value="RibDG_C"/>
</dbReference>
<gene>
    <name evidence="5" type="ordered locus">Caci_7389</name>
</gene>
<evidence type="ECO:0000256" key="2">
    <source>
        <dbReference type="ARBA" id="ARBA00022857"/>
    </source>
</evidence>
<dbReference type="GO" id="GO:0009231">
    <property type="term" value="P:riboflavin biosynthetic process"/>
    <property type="evidence" value="ECO:0007669"/>
    <property type="project" value="InterPro"/>
</dbReference>
<dbReference type="HOGENOM" id="CLU_036590_7_2_11"/>
<accession>C7Q9P6</accession>
<dbReference type="GO" id="GO:0008703">
    <property type="term" value="F:5-amino-6-(5-phosphoribosylamino)uracil reductase activity"/>
    <property type="evidence" value="ECO:0007669"/>
    <property type="project" value="InterPro"/>
</dbReference>
<dbReference type="OrthoDB" id="5243299at2"/>
<keyword evidence="6" id="KW-1185">Reference proteome</keyword>
<dbReference type="Gene3D" id="3.40.430.10">
    <property type="entry name" value="Dihydrofolate Reductase, subunit A"/>
    <property type="match status" value="1"/>
</dbReference>
<dbReference type="RefSeq" id="WP_015795943.1">
    <property type="nucleotide sequence ID" value="NC_013131.1"/>
</dbReference>
<evidence type="ECO:0000256" key="3">
    <source>
        <dbReference type="ARBA" id="ARBA00023002"/>
    </source>
</evidence>
<dbReference type="EMBL" id="CP001700">
    <property type="protein sequence ID" value="ACU76215.1"/>
    <property type="molecule type" value="Genomic_DNA"/>
</dbReference>
<keyword evidence="3" id="KW-0560">Oxidoreductase</keyword>
<dbReference type="AlphaFoldDB" id="C7Q9P6"/>
<comment type="pathway">
    <text evidence="1">Cofactor biosynthesis; riboflavin biosynthesis.</text>
</comment>
<dbReference type="InterPro" id="IPR050765">
    <property type="entry name" value="Riboflavin_Biosynth_HTPR"/>
</dbReference>
<dbReference type="KEGG" id="cai:Caci_7389"/>
<evidence type="ECO:0000259" key="4">
    <source>
        <dbReference type="Pfam" id="PF01872"/>
    </source>
</evidence>
<evidence type="ECO:0000256" key="1">
    <source>
        <dbReference type="ARBA" id="ARBA00005104"/>
    </source>
</evidence>
<dbReference type="STRING" id="479433.Caci_7389"/>
<sequence>MYQLLPPSNRSRQVDLAEVYAYPTGARRWVRANMVATVDGAATASGKSEGISGEADKRIFGVLRALADVVLVGAGTVRAEQYRPTRVREQYQAARAAAGQAPTAAVAVVSRAMDLDWTMSLFTSPAVPTIVLTATDAPQAQVDAATEAGAEVIAAGTGDVDLALAVDRLAERGLGRILCEGGPHLLAQLAAAGKMDELCLSMAPQLRGGDSMRILAGPDLTDGLPLILHSLLTEDGFLFARYLVGGPHGSVAGPGMEG</sequence>
<dbReference type="Pfam" id="PF01872">
    <property type="entry name" value="RibD_C"/>
    <property type="match status" value="1"/>
</dbReference>
<evidence type="ECO:0000313" key="5">
    <source>
        <dbReference type="EMBL" id="ACU76215.1"/>
    </source>
</evidence>
<protein>
    <submittedName>
        <fullName evidence="5">Bifunctional deaminase-reductase domain protein</fullName>
    </submittedName>
</protein>
<reference evidence="5 6" key="1">
    <citation type="journal article" date="2009" name="Stand. Genomic Sci.">
        <title>Complete genome sequence of Catenulispora acidiphila type strain (ID 139908).</title>
        <authorList>
            <person name="Copeland A."/>
            <person name="Lapidus A."/>
            <person name="Glavina Del Rio T."/>
            <person name="Nolan M."/>
            <person name="Lucas S."/>
            <person name="Chen F."/>
            <person name="Tice H."/>
            <person name="Cheng J.F."/>
            <person name="Bruce D."/>
            <person name="Goodwin L."/>
            <person name="Pitluck S."/>
            <person name="Mikhailova N."/>
            <person name="Pati A."/>
            <person name="Ivanova N."/>
            <person name="Mavromatis K."/>
            <person name="Chen A."/>
            <person name="Palaniappan K."/>
            <person name="Chain P."/>
            <person name="Land M."/>
            <person name="Hauser L."/>
            <person name="Chang Y.J."/>
            <person name="Jeffries C.D."/>
            <person name="Chertkov O."/>
            <person name="Brettin T."/>
            <person name="Detter J.C."/>
            <person name="Han C."/>
            <person name="Ali Z."/>
            <person name="Tindall B.J."/>
            <person name="Goker M."/>
            <person name="Bristow J."/>
            <person name="Eisen J.A."/>
            <person name="Markowitz V."/>
            <person name="Hugenholtz P."/>
            <person name="Kyrpides N.C."/>
            <person name="Klenk H.P."/>
        </authorList>
    </citation>
    <scope>NUCLEOTIDE SEQUENCE [LARGE SCALE GENOMIC DNA]</scope>
    <source>
        <strain evidence="6">DSM 44928 / JCM 14897 / NBRC 102108 / NRRL B-24433 / ID139908</strain>
    </source>
</reference>
<evidence type="ECO:0000313" key="6">
    <source>
        <dbReference type="Proteomes" id="UP000000851"/>
    </source>
</evidence>
<dbReference type="eggNOG" id="COG1985">
    <property type="taxonomic scope" value="Bacteria"/>
</dbReference>
<keyword evidence="2" id="KW-0521">NADP</keyword>
<proteinExistence type="predicted"/>
<organism evidence="5 6">
    <name type="scientific">Catenulispora acidiphila (strain DSM 44928 / JCM 14897 / NBRC 102108 / NRRL B-24433 / ID139908)</name>
    <dbReference type="NCBI Taxonomy" id="479433"/>
    <lineage>
        <taxon>Bacteria</taxon>
        <taxon>Bacillati</taxon>
        <taxon>Actinomycetota</taxon>
        <taxon>Actinomycetes</taxon>
        <taxon>Catenulisporales</taxon>
        <taxon>Catenulisporaceae</taxon>
        <taxon>Catenulispora</taxon>
    </lineage>
</organism>
<dbReference type="InterPro" id="IPR024072">
    <property type="entry name" value="DHFR-like_dom_sf"/>
</dbReference>
<dbReference type="InParanoid" id="C7Q9P6"/>
<dbReference type="PANTHER" id="PTHR38011">
    <property type="entry name" value="DIHYDROFOLATE REDUCTASE FAMILY PROTEIN (AFU_ORTHOLOGUE AFUA_8G06820)"/>
    <property type="match status" value="1"/>
</dbReference>